<sequence length="215" mass="22996">MSSPLALSLATTSAFIFFALVSSGSRDSRRLLRRSVSLTTSSTLVSAARSSAYRADHCRATPAPTALFAPRVLGKASMLDEIINYVNASYVLSMSRLGGATNALLMADMSLKVTLSANMSSEPWRGYGESGNNYNDYDGNGGSDNSCQPSPPTSSTTFIFCPIFHMYDGPNYDPSLIKVTFGGSSTGTDDLRVIHDYLSLTRVQLIIGEDSPISC</sequence>
<accession>J3LQN8</accession>
<dbReference type="Gramene" id="OB03G33640.1">
    <property type="protein sequence ID" value="OB03G33640.1"/>
    <property type="gene ID" value="OB03G33640"/>
</dbReference>
<evidence type="ECO:0000313" key="2">
    <source>
        <dbReference type="EnsemblPlants" id="OB03G33640.1"/>
    </source>
</evidence>
<dbReference type="EnsemblPlants" id="OB03G33640.1">
    <property type="protein sequence ID" value="OB03G33640.1"/>
    <property type="gene ID" value="OB03G33640"/>
</dbReference>
<evidence type="ECO:0000313" key="3">
    <source>
        <dbReference type="Proteomes" id="UP000006038"/>
    </source>
</evidence>
<dbReference type="Proteomes" id="UP000006038">
    <property type="component" value="Chromosome 3"/>
</dbReference>
<reference evidence="2" key="2">
    <citation type="submission" date="2013-04" db="UniProtKB">
        <authorList>
            <consortium name="EnsemblPlants"/>
        </authorList>
    </citation>
    <scope>IDENTIFICATION</scope>
</reference>
<proteinExistence type="predicted"/>
<reference evidence="2" key="1">
    <citation type="journal article" date="2013" name="Nat. Commun.">
        <title>Whole-genome sequencing of Oryza brachyantha reveals mechanisms underlying Oryza genome evolution.</title>
        <authorList>
            <person name="Chen J."/>
            <person name="Huang Q."/>
            <person name="Gao D."/>
            <person name="Wang J."/>
            <person name="Lang Y."/>
            <person name="Liu T."/>
            <person name="Li B."/>
            <person name="Bai Z."/>
            <person name="Luis Goicoechea J."/>
            <person name="Liang C."/>
            <person name="Chen C."/>
            <person name="Zhang W."/>
            <person name="Sun S."/>
            <person name="Liao Y."/>
            <person name="Zhang X."/>
            <person name="Yang L."/>
            <person name="Song C."/>
            <person name="Wang M."/>
            <person name="Shi J."/>
            <person name="Liu G."/>
            <person name="Liu J."/>
            <person name="Zhou H."/>
            <person name="Zhou W."/>
            <person name="Yu Q."/>
            <person name="An N."/>
            <person name="Chen Y."/>
            <person name="Cai Q."/>
            <person name="Wang B."/>
            <person name="Liu B."/>
            <person name="Min J."/>
            <person name="Huang Y."/>
            <person name="Wu H."/>
            <person name="Li Z."/>
            <person name="Zhang Y."/>
            <person name="Yin Y."/>
            <person name="Song W."/>
            <person name="Jiang J."/>
            <person name="Jackson S.A."/>
            <person name="Wing R.A."/>
            <person name="Wang J."/>
            <person name="Chen M."/>
        </authorList>
    </citation>
    <scope>NUCLEOTIDE SEQUENCE [LARGE SCALE GENOMIC DNA]</scope>
    <source>
        <strain evidence="2">cv. IRGC 101232</strain>
    </source>
</reference>
<dbReference type="HOGENOM" id="CLU_1285020_0_0_1"/>
<feature type="compositionally biased region" description="Low complexity" evidence="1">
    <location>
        <begin position="130"/>
        <end position="146"/>
    </location>
</feature>
<protein>
    <submittedName>
        <fullName evidence="2">Uncharacterized protein</fullName>
    </submittedName>
</protein>
<keyword evidence="3" id="KW-1185">Reference proteome</keyword>
<feature type="region of interest" description="Disordered" evidence="1">
    <location>
        <begin position="130"/>
        <end position="150"/>
    </location>
</feature>
<organism evidence="2">
    <name type="scientific">Oryza brachyantha</name>
    <name type="common">malo sina</name>
    <dbReference type="NCBI Taxonomy" id="4533"/>
    <lineage>
        <taxon>Eukaryota</taxon>
        <taxon>Viridiplantae</taxon>
        <taxon>Streptophyta</taxon>
        <taxon>Embryophyta</taxon>
        <taxon>Tracheophyta</taxon>
        <taxon>Spermatophyta</taxon>
        <taxon>Magnoliopsida</taxon>
        <taxon>Liliopsida</taxon>
        <taxon>Poales</taxon>
        <taxon>Poaceae</taxon>
        <taxon>BOP clade</taxon>
        <taxon>Oryzoideae</taxon>
        <taxon>Oryzeae</taxon>
        <taxon>Oryzinae</taxon>
        <taxon>Oryza</taxon>
    </lineage>
</organism>
<dbReference type="AlphaFoldDB" id="J3LQN8"/>
<evidence type="ECO:0000256" key="1">
    <source>
        <dbReference type="SAM" id="MobiDB-lite"/>
    </source>
</evidence>
<name>J3LQN8_ORYBR</name>